<keyword evidence="4" id="KW-0474">Menaquinone biosynthesis</keyword>
<proteinExistence type="inferred from homology"/>
<dbReference type="InterPro" id="IPR034681">
    <property type="entry name" value="MenF"/>
</dbReference>
<evidence type="ECO:0000256" key="2">
    <source>
        <dbReference type="ARBA" id="ARBA00005297"/>
    </source>
</evidence>
<keyword evidence="7" id="KW-1185">Reference proteome</keyword>
<gene>
    <name evidence="4" type="primary">menF</name>
    <name evidence="6" type="ORF">AC625_20430</name>
</gene>
<comment type="caution">
    <text evidence="6">The sequence shown here is derived from an EMBL/GenBank/DDBJ whole genome shotgun (WGS) entry which is preliminary data.</text>
</comment>
<keyword evidence="4" id="KW-0460">Magnesium</keyword>
<accession>A0A0K9GYE7</accession>
<comment type="similarity">
    <text evidence="2 4">Belongs to the isochorismate synthase family.</text>
</comment>
<dbReference type="GO" id="GO:0008909">
    <property type="term" value="F:isochorismate synthase activity"/>
    <property type="evidence" value="ECO:0007669"/>
    <property type="project" value="UniProtKB-UniRule"/>
</dbReference>
<sequence length="469" mass="52603">MAISHETEWFYGLQQAVQKAKQQKQKVLFSVVREIDDLDPLSFYHAGRERYAGERFYWQDPEKELTIAGLGIVEKIQVKADAKRVRNIEANWTELQKNAVKVGVSGVVGTGPLVFGGYSFDYNKTDSLLWDQFGDSLFYIPAFMLSIVKGQAYLTTNIVCTSEDEANLFIDLINERENDIRNRLTNVAVSVNEYVEQIEDNPEGWKKIVAEAVLHMKHSELDKVVLARELRIVFKERIETVAVLRRLQKEQAGSFIFCLESAGDCFIGATPERLVKKHGNELFSACLAGSIARGKDAKKDRKLEHELLHDQKNLLEHQYVVSMIKDALSLVCKKLDVPKDPTVMKNRHIQHLYTPVSGECDANVSIFDVIGKLHPTPAMGGLPTEQAVAWIRENEELERGFYASPIGWSDSYGNGEFAVGIRSALIQGNEASLFAGCGVLEDSTPESEYEETGIKFNPMLSALGGNLHE</sequence>
<dbReference type="PATRIC" id="fig|1679170.3.peg.4640"/>
<feature type="active site" description="Proton donor" evidence="4">
    <location>
        <position position="272"/>
    </location>
</feature>
<dbReference type="HAMAP" id="MF_01935">
    <property type="entry name" value="MenF"/>
    <property type="match status" value="1"/>
</dbReference>
<keyword evidence="4" id="KW-0479">Metal-binding</keyword>
<feature type="binding site" evidence="4">
    <location>
        <position position="316"/>
    </location>
    <ligand>
        <name>Mg(2+)</name>
        <dbReference type="ChEBI" id="CHEBI:18420"/>
    </ligand>
</feature>
<reference evidence="7" key="1">
    <citation type="submission" date="2015-07" db="EMBL/GenBank/DDBJ databases">
        <title>Genome sequencing project for genomic taxonomy and phylogenomics of Bacillus-like bacteria.</title>
        <authorList>
            <person name="Liu B."/>
            <person name="Wang J."/>
            <person name="Zhu Y."/>
            <person name="Liu G."/>
            <person name="Chen Q."/>
            <person name="Chen Z."/>
            <person name="Lan J."/>
            <person name="Che J."/>
            <person name="Ge C."/>
            <person name="Shi H."/>
            <person name="Pan Z."/>
            <person name="Liu X."/>
        </authorList>
    </citation>
    <scope>NUCLEOTIDE SEQUENCE [LARGE SCALE GENOMIC DNA]</scope>
    <source>
        <strain evidence="7">FJAT-27997</strain>
    </source>
</reference>
<dbReference type="UniPathway" id="UPA00079"/>
<keyword evidence="3 4" id="KW-0413">Isomerase</keyword>
<feature type="domain" description="Chorismate-utilising enzyme C-terminal" evidence="5">
    <location>
        <begin position="202"/>
        <end position="455"/>
    </location>
</feature>
<comment type="catalytic activity">
    <reaction evidence="1 4">
        <text>chorismate = isochorismate</text>
        <dbReference type="Rhea" id="RHEA:18985"/>
        <dbReference type="ChEBI" id="CHEBI:29748"/>
        <dbReference type="ChEBI" id="CHEBI:29780"/>
        <dbReference type="EC" id="5.4.4.2"/>
    </reaction>
</comment>
<evidence type="ECO:0000256" key="4">
    <source>
        <dbReference type="HAMAP-Rule" id="MF_01935"/>
    </source>
</evidence>
<dbReference type="RefSeq" id="WP_049682973.1">
    <property type="nucleotide sequence ID" value="NZ_LFZW01000001.1"/>
</dbReference>
<feature type="active site" description="Proton acceptor" evidence="4">
    <location>
        <position position="223"/>
    </location>
</feature>
<evidence type="ECO:0000259" key="5">
    <source>
        <dbReference type="Pfam" id="PF00425"/>
    </source>
</evidence>
<evidence type="ECO:0000256" key="3">
    <source>
        <dbReference type="ARBA" id="ARBA00023235"/>
    </source>
</evidence>
<dbReference type="InterPro" id="IPR004561">
    <property type="entry name" value="IsoChor_synthase"/>
</dbReference>
<dbReference type="InterPro" id="IPR005801">
    <property type="entry name" value="ADC_synthase"/>
</dbReference>
<evidence type="ECO:0000313" key="7">
    <source>
        <dbReference type="Proteomes" id="UP000037146"/>
    </source>
</evidence>
<dbReference type="Pfam" id="PF00425">
    <property type="entry name" value="Chorismate_bind"/>
    <property type="match status" value="1"/>
</dbReference>
<dbReference type="STRING" id="1679170.AC625_20430"/>
<dbReference type="SUPFAM" id="SSF56322">
    <property type="entry name" value="ADC synthase"/>
    <property type="match status" value="1"/>
</dbReference>
<dbReference type="EC" id="5.4.4.2" evidence="4"/>
<dbReference type="AlphaFoldDB" id="A0A0K9GYE7"/>
<comment type="pathway">
    <text evidence="4">Quinol/quinone metabolism; 1,4-dihydroxy-2-naphthoate biosynthesis; 1,4-dihydroxy-2-naphthoate from chorismate: step 1/7.</text>
</comment>
<dbReference type="GO" id="GO:0000287">
    <property type="term" value="F:magnesium ion binding"/>
    <property type="evidence" value="ECO:0007669"/>
    <property type="project" value="UniProtKB-UniRule"/>
</dbReference>
<organism evidence="6 7">
    <name type="scientific">Peribacillus loiseleuriae</name>
    <dbReference type="NCBI Taxonomy" id="1679170"/>
    <lineage>
        <taxon>Bacteria</taxon>
        <taxon>Bacillati</taxon>
        <taxon>Bacillota</taxon>
        <taxon>Bacilli</taxon>
        <taxon>Bacillales</taxon>
        <taxon>Bacillaceae</taxon>
        <taxon>Peribacillus</taxon>
    </lineage>
</organism>
<dbReference type="InterPro" id="IPR015890">
    <property type="entry name" value="Chorismate_C"/>
</dbReference>
<comment type="function">
    <text evidence="4">Catalyzes the conversion of chorismate to isochorismate.</text>
</comment>
<dbReference type="EMBL" id="LFZW01000001">
    <property type="protein sequence ID" value="KMY51621.1"/>
    <property type="molecule type" value="Genomic_DNA"/>
</dbReference>
<protein>
    <recommendedName>
        <fullName evidence="4">Isochorismate synthase MenF</fullName>
        <ecNumber evidence="4">5.4.4.2</ecNumber>
    </recommendedName>
    <alternativeName>
        <fullName evidence="4">Isochorismate mutase</fullName>
    </alternativeName>
</protein>
<name>A0A0K9GYE7_9BACI</name>
<dbReference type="Proteomes" id="UP000037146">
    <property type="component" value="Unassembled WGS sequence"/>
</dbReference>
<dbReference type="PANTHER" id="PTHR42839">
    <property type="entry name" value="ISOCHORISMATE SYNTHASE ENTC"/>
    <property type="match status" value="1"/>
</dbReference>
<evidence type="ECO:0000313" key="6">
    <source>
        <dbReference type="EMBL" id="KMY51621.1"/>
    </source>
</evidence>
<dbReference type="GO" id="GO:0009697">
    <property type="term" value="P:salicylic acid biosynthetic process"/>
    <property type="evidence" value="ECO:0007669"/>
    <property type="project" value="TreeGrafter"/>
</dbReference>
<comment type="pathway">
    <text evidence="4">Quinol/quinone metabolism; menaquinone biosynthesis.</text>
</comment>
<dbReference type="OrthoDB" id="9803598at2"/>
<dbReference type="UniPathway" id="UPA01057">
    <property type="reaction ID" value="UER00163"/>
</dbReference>
<feature type="binding site" evidence="4">
    <location>
        <position position="451"/>
    </location>
    <ligand>
        <name>Mg(2+)</name>
        <dbReference type="ChEBI" id="CHEBI:18420"/>
    </ligand>
</feature>
<dbReference type="PANTHER" id="PTHR42839:SF1">
    <property type="entry name" value="ISOCHORISMATE SYNTHASE MENF"/>
    <property type="match status" value="1"/>
</dbReference>
<dbReference type="GO" id="GO:0009234">
    <property type="term" value="P:menaquinone biosynthetic process"/>
    <property type="evidence" value="ECO:0007669"/>
    <property type="project" value="UniProtKB-UniRule"/>
</dbReference>
<evidence type="ECO:0000256" key="1">
    <source>
        <dbReference type="ARBA" id="ARBA00000799"/>
    </source>
</evidence>
<dbReference type="Gene3D" id="3.60.120.10">
    <property type="entry name" value="Anthranilate synthase"/>
    <property type="match status" value="1"/>
</dbReference>
<dbReference type="NCBIfam" id="TIGR00543">
    <property type="entry name" value="isochor_syn"/>
    <property type="match status" value="1"/>
</dbReference>
<comment type="cofactor">
    <cofactor evidence="4">
        <name>Mg(2+)</name>
        <dbReference type="ChEBI" id="CHEBI:18420"/>
    </cofactor>
</comment>